<keyword evidence="4" id="KW-1185">Reference proteome</keyword>
<gene>
    <name evidence="3" type="ORF">HK099_001047</name>
</gene>
<comment type="caution">
    <text evidence="3">The sequence shown here is derived from an EMBL/GenBank/DDBJ whole genome shotgun (WGS) entry which is preliminary data.</text>
</comment>
<protein>
    <recommendedName>
        <fullName evidence="2">THUMP domain-containing protein</fullName>
    </recommendedName>
</protein>
<dbReference type="SMART" id="SM00981">
    <property type="entry name" value="THUMP"/>
    <property type="match status" value="1"/>
</dbReference>
<accession>A0AAD5XSJ4</accession>
<dbReference type="AlphaFoldDB" id="A0AAD5XSJ4"/>
<organism evidence="3 4">
    <name type="scientific">Clydaea vesicula</name>
    <dbReference type="NCBI Taxonomy" id="447962"/>
    <lineage>
        <taxon>Eukaryota</taxon>
        <taxon>Fungi</taxon>
        <taxon>Fungi incertae sedis</taxon>
        <taxon>Chytridiomycota</taxon>
        <taxon>Chytridiomycota incertae sedis</taxon>
        <taxon>Chytridiomycetes</taxon>
        <taxon>Lobulomycetales</taxon>
        <taxon>Lobulomycetaceae</taxon>
        <taxon>Clydaea</taxon>
    </lineage>
</organism>
<dbReference type="PROSITE" id="PS51165">
    <property type="entry name" value="THUMP"/>
    <property type="match status" value="1"/>
</dbReference>
<name>A0AAD5XSJ4_9FUNG</name>
<dbReference type="FunFam" id="3.30.2300.10:FF:000001">
    <property type="entry name" value="THUMP domain-containing protein 1"/>
    <property type="match status" value="1"/>
</dbReference>
<dbReference type="InterPro" id="IPR004114">
    <property type="entry name" value="THUMP_dom"/>
</dbReference>
<dbReference type="EMBL" id="JADGJW010001271">
    <property type="protein sequence ID" value="KAJ3204724.1"/>
    <property type="molecule type" value="Genomic_DNA"/>
</dbReference>
<sequence length="319" mass="36690">MEVDNKYKRKNIDEQKQYKKKQKKNYLVQDAKKEKAGLNSGVPGIFITCVLGKEKQTIKEIYQIFNSHAETIYGKESTNKEEDVEENLVSIEDAFVGITSLNFNHRNLITITSIEELKSLNNVKAKRWFTAVDINIPCCIFVKTIEPIIPVDFVHSLLKHYQQSGKRVSKFLLRLLPVESTCFASMEDIEKLTKNIVLPYFNSEKEPIKFSIQIKIRNNNTIDRTKVINLVADIVNPENKKHKVDLTTPDLFIIVQIFKGINFEKYLIFNIDLVATCGISVAKDYFDLKGFNLNEIYGDNNNISKKSKKIVGEKKVDDT</sequence>
<evidence type="ECO:0000256" key="1">
    <source>
        <dbReference type="PROSITE-ProRule" id="PRU00529"/>
    </source>
</evidence>
<dbReference type="PANTHER" id="PTHR13452:SF10">
    <property type="entry name" value="THUMP DOMAIN-CONTAINING PROTEIN 1"/>
    <property type="match status" value="1"/>
</dbReference>
<keyword evidence="1" id="KW-0694">RNA-binding</keyword>
<evidence type="ECO:0000313" key="3">
    <source>
        <dbReference type="EMBL" id="KAJ3204724.1"/>
    </source>
</evidence>
<evidence type="ECO:0000313" key="4">
    <source>
        <dbReference type="Proteomes" id="UP001211065"/>
    </source>
</evidence>
<dbReference type="Proteomes" id="UP001211065">
    <property type="component" value="Unassembled WGS sequence"/>
</dbReference>
<evidence type="ECO:0000259" key="2">
    <source>
        <dbReference type="PROSITE" id="PS51165"/>
    </source>
</evidence>
<dbReference type="Pfam" id="PF02926">
    <property type="entry name" value="THUMP"/>
    <property type="match status" value="1"/>
</dbReference>
<proteinExistence type="predicted"/>
<dbReference type="GO" id="GO:0006400">
    <property type="term" value="P:tRNA modification"/>
    <property type="evidence" value="ECO:0007669"/>
    <property type="project" value="InterPro"/>
</dbReference>
<dbReference type="PANTHER" id="PTHR13452">
    <property type="entry name" value="THUMP DOMAIN CONTAINING PROTEIN 1-RELATED"/>
    <property type="match status" value="1"/>
</dbReference>
<dbReference type="SUPFAM" id="SSF143437">
    <property type="entry name" value="THUMP domain-like"/>
    <property type="match status" value="1"/>
</dbReference>
<dbReference type="CDD" id="cd11717">
    <property type="entry name" value="THUMP_THUMPD1_like"/>
    <property type="match status" value="1"/>
</dbReference>
<dbReference type="GO" id="GO:0003723">
    <property type="term" value="F:RNA binding"/>
    <property type="evidence" value="ECO:0007669"/>
    <property type="project" value="UniProtKB-UniRule"/>
</dbReference>
<feature type="domain" description="THUMP" evidence="2">
    <location>
        <begin position="159"/>
        <end position="272"/>
    </location>
</feature>
<dbReference type="InterPro" id="IPR040183">
    <property type="entry name" value="THUMPD1-like"/>
</dbReference>
<dbReference type="Gene3D" id="3.30.2300.10">
    <property type="entry name" value="THUMP superfamily"/>
    <property type="match status" value="1"/>
</dbReference>
<reference evidence="3" key="1">
    <citation type="submission" date="2020-05" db="EMBL/GenBank/DDBJ databases">
        <title>Phylogenomic resolution of chytrid fungi.</title>
        <authorList>
            <person name="Stajich J.E."/>
            <person name="Amses K."/>
            <person name="Simmons R."/>
            <person name="Seto K."/>
            <person name="Myers J."/>
            <person name="Bonds A."/>
            <person name="Quandt C.A."/>
            <person name="Barry K."/>
            <person name="Liu P."/>
            <person name="Grigoriev I."/>
            <person name="Longcore J.E."/>
            <person name="James T.Y."/>
        </authorList>
    </citation>
    <scope>NUCLEOTIDE SEQUENCE</scope>
    <source>
        <strain evidence="3">JEL0476</strain>
    </source>
</reference>